<dbReference type="Proteomes" id="UP000000292">
    <property type="component" value="Chromosome"/>
</dbReference>
<feature type="transmembrane region" description="Helical" evidence="3">
    <location>
        <begin position="288"/>
        <end position="306"/>
    </location>
</feature>
<sequence>MSATGGEIVTSPGLLTAIASAIAYALSYVCLRKGQADSSPPDSGLLPVLVTSLLLLMVLLPVGLASHRALGFPTRGRALGFACLSGAVSTYLGRRLLYLAVQRLGAVRGVVLKGLSPVATVILAYAFLGDPVSWRVTASLVGVLGAIVLLVLENRARPTRDRAVFSSGAFIGISAAGLQGVGHVFRRISLASGASPMGSAFIDVAVATLACVASFAVEGKLGLLLRHYRNHLSPWLLAAGASSAAGVLLFFVSASLIPISTVATLAASEPVFVALLSWILVPHLERPSLYSASAACLVGFATMMLSHTP</sequence>
<feature type="transmembrane region" description="Helical" evidence="3">
    <location>
        <begin position="134"/>
        <end position="152"/>
    </location>
</feature>
<comment type="subcellular location">
    <subcellularLocation>
        <location evidence="1">Endomembrane system</location>
        <topology evidence="1">Multi-pass membrane protein</topology>
    </subcellularLocation>
</comment>
<dbReference type="Pfam" id="PF00892">
    <property type="entry name" value="EamA"/>
    <property type="match status" value="2"/>
</dbReference>
<evidence type="ECO:0000259" key="4">
    <source>
        <dbReference type="Pfam" id="PF00892"/>
    </source>
</evidence>
<dbReference type="AlphaFoldDB" id="F8IFH0"/>
<dbReference type="KEGG" id="aad:TC41_0919"/>
<evidence type="ECO:0000256" key="1">
    <source>
        <dbReference type="ARBA" id="ARBA00004127"/>
    </source>
</evidence>
<evidence type="ECO:0000313" key="6">
    <source>
        <dbReference type="Proteomes" id="UP000000292"/>
    </source>
</evidence>
<evidence type="ECO:0000313" key="5">
    <source>
        <dbReference type="EMBL" id="AEJ42872.1"/>
    </source>
</evidence>
<feature type="transmembrane region" description="Helical" evidence="3">
    <location>
        <begin position="263"/>
        <end position="281"/>
    </location>
</feature>
<dbReference type="InterPro" id="IPR037185">
    <property type="entry name" value="EmrE-like"/>
</dbReference>
<comment type="similarity">
    <text evidence="2">Belongs to the EamA transporter family.</text>
</comment>
<dbReference type="HOGENOM" id="CLU_920204_0_0_9"/>
<feature type="transmembrane region" description="Helical" evidence="3">
    <location>
        <begin position="43"/>
        <end position="66"/>
    </location>
</feature>
<reference evidence="5 6" key="1">
    <citation type="journal article" date="2011" name="J. Bacteriol.">
        <title>Complete Genome Sequence of Alicyclobacillus acidocaldarius Strain Tc-4-1.</title>
        <authorList>
            <person name="Chen Y."/>
            <person name="He Y."/>
            <person name="Zhang B."/>
            <person name="Yang J."/>
            <person name="Li W."/>
            <person name="Dong Z."/>
            <person name="Hu S."/>
        </authorList>
    </citation>
    <scope>NUCLEOTIDE SEQUENCE [LARGE SCALE GENOMIC DNA]</scope>
    <source>
        <strain evidence="5 6">Tc-4-1</strain>
    </source>
</reference>
<dbReference type="PATRIC" id="fig|1048834.4.peg.873"/>
<feature type="transmembrane region" description="Helical" evidence="3">
    <location>
        <begin position="235"/>
        <end position="257"/>
    </location>
</feature>
<protein>
    <recommendedName>
        <fullName evidence="4">EamA domain-containing protein</fullName>
    </recommendedName>
</protein>
<gene>
    <name evidence="5" type="ordered locus">TC41_0919</name>
</gene>
<evidence type="ECO:0000256" key="3">
    <source>
        <dbReference type="SAM" id="Phobius"/>
    </source>
</evidence>
<feature type="transmembrane region" description="Helical" evidence="3">
    <location>
        <begin position="78"/>
        <end position="98"/>
    </location>
</feature>
<feature type="transmembrane region" description="Helical" evidence="3">
    <location>
        <begin position="197"/>
        <end position="223"/>
    </location>
</feature>
<dbReference type="PANTHER" id="PTHR22911">
    <property type="entry name" value="ACYL-MALONYL CONDENSING ENZYME-RELATED"/>
    <property type="match status" value="1"/>
</dbReference>
<dbReference type="InterPro" id="IPR000620">
    <property type="entry name" value="EamA_dom"/>
</dbReference>
<name>F8IFH0_ALIAT</name>
<evidence type="ECO:0000256" key="2">
    <source>
        <dbReference type="ARBA" id="ARBA00007362"/>
    </source>
</evidence>
<feature type="transmembrane region" description="Helical" evidence="3">
    <location>
        <begin position="110"/>
        <end position="128"/>
    </location>
</feature>
<feature type="transmembrane region" description="Helical" evidence="3">
    <location>
        <begin position="12"/>
        <end position="31"/>
    </location>
</feature>
<reference evidence="6" key="2">
    <citation type="submission" date="2011-06" db="EMBL/GenBank/DDBJ databases">
        <title>The complete genome sequence of Alicyclobacillus acidocaldarius sp. Tc-4-1.</title>
        <authorList>
            <person name="Chen Y."/>
            <person name="He Y."/>
            <person name="Dong Z."/>
            <person name="Hu S."/>
        </authorList>
    </citation>
    <scope>NUCLEOTIDE SEQUENCE [LARGE SCALE GENOMIC DNA]</scope>
    <source>
        <strain evidence="6">Tc-4-1</strain>
    </source>
</reference>
<keyword evidence="3" id="KW-0472">Membrane</keyword>
<dbReference type="GO" id="GO:0016020">
    <property type="term" value="C:membrane"/>
    <property type="evidence" value="ECO:0007669"/>
    <property type="project" value="InterPro"/>
</dbReference>
<dbReference type="RefSeq" id="WP_014463772.1">
    <property type="nucleotide sequence ID" value="NC_017167.1"/>
</dbReference>
<keyword evidence="3" id="KW-0812">Transmembrane</keyword>
<feature type="domain" description="EamA" evidence="4">
    <location>
        <begin position="167"/>
        <end position="305"/>
    </location>
</feature>
<dbReference type="STRING" id="1048834.TC41_0919"/>
<accession>F8IFH0</accession>
<feature type="domain" description="EamA" evidence="4">
    <location>
        <begin position="12"/>
        <end position="151"/>
    </location>
</feature>
<organism evidence="5 6">
    <name type="scientific">Alicyclobacillus acidocaldarius (strain Tc-4-1)</name>
    <name type="common">Bacillus acidocaldarius</name>
    <dbReference type="NCBI Taxonomy" id="1048834"/>
    <lineage>
        <taxon>Bacteria</taxon>
        <taxon>Bacillati</taxon>
        <taxon>Bacillota</taxon>
        <taxon>Bacilli</taxon>
        <taxon>Bacillales</taxon>
        <taxon>Alicyclobacillaceae</taxon>
        <taxon>Alicyclobacillus</taxon>
    </lineage>
</organism>
<keyword evidence="3" id="KW-1133">Transmembrane helix</keyword>
<dbReference type="EMBL" id="CP002902">
    <property type="protein sequence ID" value="AEJ42872.1"/>
    <property type="molecule type" value="Genomic_DNA"/>
</dbReference>
<dbReference type="eggNOG" id="COG0697">
    <property type="taxonomic scope" value="Bacteria"/>
</dbReference>
<feature type="transmembrane region" description="Helical" evidence="3">
    <location>
        <begin position="164"/>
        <end position="185"/>
    </location>
</feature>
<proteinExistence type="inferred from homology"/>
<dbReference type="SUPFAM" id="SSF103481">
    <property type="entry name" value="Multidrug resistance efflux transporter EmrE"/>
    <property type="match status" value="2"/>
</dbReference>